<evidence type="ECO:0000256" key="7">
    <source>
        <dbReference type="ARBA" id="ARBA00022490"/>
    </source>
</evidence>
<reference evidence="24" key="1">
    <citation type="submission" date="2021-02" db="EMBL/GenBank/DDBJ databases">
        <authorList>
            <person name="Dougan E. K."/>
            <person name="Rhodes N."/>
            <person name="Thang M."/>
            <person name="Chan C."/>
        </authorList>
    </citation>
    <scope>NUCLEOTIDE SEQUENCE</scope>
</reference>
<dbReference type="Gene3D" id="1.10.10.830">
    <property type="entry name" value="Ile-tRNA synthetase CP2 domain-like"/>
    <property type="match status" value="1"/>
</dbReference>
<evidence type="ECO:0000256" key="2">
    <source>
        <dbReference type="ARBA" id="ARBA00005201"/>
    </source>
</evidence>
<dbReference type="NCBIfam" id="TIGR00083">
    <property type="entry name" value="ribF"/>
    <property type="match status" value="1"/>
</dbReference>
<dbReference type="SMART" id="SM00904">
    <property type="entry name" value="Flavokinase"/>
    <property type="match status" value="1"/>
</dbReference>
<keyword evidence="17 21" id="KW-0648">Protein biosynthesis</keyword>
<accession>A0A812VUX8</accession>
<evidence type="ECO:0000256" key="19">
    <source>
        <dbReference type="ARBA" id="ARBA00023268"/>
    </source>
</evidence>
<organism evidence="24 25">
    <name type="scientific">Symbiodinium pilosum</name>
    <name type="common">Dinoflagellate</name>
    <dbReference type="NCBI Taxonomy" id="2952"/>
    <lineage>
        <taxon>Eukaryota</taxon>
        <taxon>Sar</taxon>
        <taxon>Alveolata</taxon>
        <taxon>Dinophyceae</taxon>
        <taxon>Suessiales</taxon>
        <taxon>Symbiodiniaceae</taxon>
        <taxon>Symbiodinium</taxon>
    </lineage>
</organism>
<evidence type="ECO:0000256" key="8">
    <source>
        <dbReference type="ARBA" id="ARBA00022598"/>
    </source>
</evidence>
<dbReference type="InterPro" id="IPR002300">
    <property type="entry name" value="aa-tRNA-synth_Ia"/>
</dbReference>
<sequence>MAIFRHSSEISDDARGSVVVIGNFDGVHKGHQTLLADARALAARLSCPLAVLTFEPHPRSVFAPDQPPFRLTSLRSKAHALQEQGVDHLFVLHFDRAFSLQPAVAFVEQVLVADLAARHVVVGWDFCFGHKRQGNVALLKSMGAKLGFGVTAVDPVMTHGGAVYSSSIIRQHLRDGAPRQAAELLGRPWEIEGRVEKGDQRGRTIGFPTANLALGDYLCPALGVYAVYAGRDPGVEHGAETRWIPAVANLGRRPTVAGEDLRLEVHLFDHDADLYGETLRVRLIDYLRPEKKFDGLDALKAQIALDCDQPSKRRAPRAGRGPIGPQTRGACSLGLEPTKKKHAMSVDYRPTVFLPKTDFPMRAGLAKKEPQTLARWQDMDLFEQQRKQSEGREKFILHDGPPYANGHLHIGHALNKILKDVINRAHQMLGKDAHYVPGWDCHGLPIEWKIEEQYRTAGKDKDSVPPLEFRRECRDFAEKWVKVQTEEFQRLGVLGDFERPYLTMSFDAEAQIVREIGKFLQNGGIYKGSRPVLWSVVERTALADAEVEYHEHVSQTIWVRFPVVRSKAPLLEGASVLIWTTTPWTIPGNRAVAFGEEIAYGVWQVETPGEGSHAAAGEKLVLAKDLADTVKADARIEAWTHLGDLSADDLAGAVCAHPWRGFAPAAGGYDFDVPALAGDFVTTEQGTGFVHIAPGHGADDWALGLQHGIEIPQTVDGSGTFYDHVALVGGAVVYDENGKPGDANGRVIAALAEAGRLLHRGKLRHSYPHSWRSKAPLIFRNTPQWFISMETNELREKALKAIDETRFVPATGRNRLRSMIEQRPDWCISRQRLWGVPLPIFVDKKTGEALRDPAVIERVATAFEEEGGDAWFSSDPQRFLGNEYNAEDYEQITDVVEVWFDSGSTHSFVLEARPELKWPADLYLEGSDQHRGWFHTSLLESAGTRGRAPYEAVLTHGFILEEQGKEKMSKSKGNALSPQDVVDNQGADILRLWVVASNYEEDLRFGPEILKYQGDAYRRLRNTLRFLLGNLDGFQESERLDAEEMPELERWVLHRLAELDRQVRRNVEGFHFHALYQAVYTFCAVDLSAFYFDVRKDVLYCDRPDSLRRRACRTVLDEVFSCLTAWLAPILCFTAEEAWWARGKGPEASVHLRTFPEVPAGWLDEALAAKWSKVRDVRRVITGALELERADKRLGSSLQGHPEVFVARPDLLAAVADVDMADIAITSAITVTEGEGPAEAFRLDEVAGVAVTVRLAEGEKCERCWKVLPEVGSIPEAPGTCRRCADAVQHLGAAAQ</sequence>
<dbReference type="EMBL" id="CAJNIZ010042897">
    <property type="protein sequence ID" value="CAE7642666.1"/>
    <property type="molecule type" value="Genomic_DNA"/>
</dbReference>
<dbReference type="Proteomes" id="UP000649617">
    <property type="component" value="Unassembled WGS sequence"/>
</dbReference>
<keyword evidence="25" id="KW-1185">Reference proteome</keyword>
<dbReference type="InterPro" id="IPR001412">
    <property type="entry name" value="aa-tRNA-synth_I_CS"/>
</dbReference>
<name>A0A812VUX8_SYMPI</name>
<keyword evidence="13 21" id="KW-0547">Nucleotide-binding</keyword>
<evidence type="ECO:0000256" key="16">
    <source>
        <dbReference type="ARBA" id="ARBA00022840"/>
    </source>
</evidence>
<evidence type="ECO:0000256" key="3">
    <source>
        <dbReference type="ARBA" id="ARBA00005594"/>
    </source>
</evidence>
<dbReference type="CDD" id="cd07960">
    <property type="entry name" value="Anticodon_Ia_Ile_BEm"/>
    <property type="match status" value="1"/>
</dbReference>
<dbReference type="FunFam" id="3.40.50.620:FF:000021">
    <property type="entry name" value="Riboflavin biosynthesis protein"/>
    <property type="match status" value="1"/>
</dbReference>
<evidence type="ECO:0000313" key="24">
    <source>
        <dbReference type="EMBL" id="CAE7642666.1"/>
    </source>
</evidence>
<evidence type="ECO:0000256" key="13">
    <source>
        <dbReference type="ARBA" id="ARBA00022741"/>
    </source>
</evidence>
<keyword evidence="19" id="KW-0511">Multifunctional enzyme</keyword>
<comment type="pathway">
    <text evidence="2">Cofactor biosynthesis; FMN biosynthesis; FMN from riboflavin (ATP route): step 1/1.</text>
</comment>
<dbReference type="GO" id="GO:0005829">
    <property type="term" value="C:cytosol"/>
    <property type="evidence" value="ECO:0007669"/>
    <property type="project" value="TreeGrafter"/>
</dbReference>
<dbReference type="Pfam" id="PF06827">
    <property type="entry name" value="zf-FPG_IleRS"/>
    <property type="match status" value="1"/>
</dbReference>
<dbReference type="PRINTS" id="PR00984">
    <property type="entry name" value="TRNASYNTHILE"/>
</dbReference>
<dbReference type="FunFam" id="3.40.50.620:FF:000042">
    <property type="entry name" value="Isoleucine--tRNA ligase"/>
    <property type="match status" value="1"/>
</dbReference>
<dbReference type="SUPFAM" id="SSF82114">
    <property type="entry name" value="Riboflavin kinase-like"/>
    <property type="match status" value="1"/>
</dbReference>
<dbReference type="GO" id="GO:0003919">
    <property type="term" value="F:FMN adenylyltransferase activity"/>
    <property type="evidence" value="ECO:0007669"/>
    <property type="project" value="UniProtKB-EC"/>
</dbReference>
<dbReference type="UniPathway" id="UPA00276">
    <property type="reaction ID" value="UER00406"/>
</dbReference>
<dbReference type="GO" id="GO:0002161">
    <property type="term" value="F:aminoacyl-tRNA deacylase activity"/>
    <property type="evidence" value="ECO:0007669"/>
    <property type="project" value="InterPro"/>
</dbReference>
<dbReference type="InterPro" id="IPR015865">
    <property type="entry name" value="Riboflavin_kinase_bac/euk"/>
</dbReference>
<dbReference type="EC" id="2.7.7.2" evidence="5"/>
<dbReference type="SUPFAM" id="SSF50677">
    <property type="entry name" value="ValRS/IleRS/LeuRS editing domain"/>
    <property type="match status" value="1"/>
</dbReference>
<evidence type="ECO:0000256" key="17">
    <source>
        <dbReference type="ARBA" id="ARBA00022917"/>
    </source>
</evidence>
<evidence type="ECO:0000256" key="18">
    <source>
        <dbReference type="ARBA" id="ARBA00023146"/>
    </source>
</evidence>
<dbReference type="InterPro" id="IPR014729">
    <property type="entry name" value="Rossmann-like_a/b/a_fold"/>
</dbReference>
<dbReference type="InterPro" id="IPR009008">
    <property type="entry name" value="Val/Leu/Ile-tRNA-synth_edit"/>
</dbReference>
<dbReference type="InterPro" id="IPR002301">
    <property type="entry name" value="Ile-tRNA-ligase"/>
</dbReference>
<gene>
    <name evidence="24" type="primary">ileS</name>
    <name evidence="24" type="ORF">SPIL2461_LOCUS17035</name>
</gene>
<dbReference type="EC" id="2.7.1.26" evidence="4"/>
<keyword evidence="12" id="KW-0548">Nucleotidyltransferase</keyword>
<keyword evidence="14" id="KW-0418">Kinase</keyword>
<keyword evidence="7" id="KW-0963">Cytoplasm</keyword>
<evidence type="ECO:0000256" key="9">
    <source>
        <dbReference type="ARBA" id="ARBA00022630"/>
    </source>
</evidence>
<dbReference type="InterPro" id="IPR002606">
    <property type="entry name" value="Riboflavin_kinase_bac"/>
</dbReference>
<dbReference type="GO" id="GO:0009231">
    <property type="term" value="P:riboflavin biosynthetic process"/>
    <property type="evidence" value="ECO:0007669"/>
    <property type="project" value="InterPro"/>
</dbReference>
<evidence type="ECO:0000256" key="20">
    <source>
        <dbReference type="ARBA" id="ARBA00032665"/>
    </source>
</evidence>
<dbReference type="PANTHER" id="PTHR42765:SF1">
    <property type="entry name" value="ISOLEUCINE--TRNA LIGASE, MITOCHONDRIAL"/>
    <property type="match status" value="1"/>
</dbReference>
<dbReference type="SUPFAM" id="SSF47323">
    <property type="entry name" value="Anticodon-binding domain of a subclass of class I aminoacyl-tRNA synthetases"/>
    <property type="match status" value="1"/>
</dbReference>
<dbReference type="EC" id="6.1.1.5" evidence="6"/>
<dbReference type="NCBIfam" id="NF004160">
    <property type="entry name" value="PRK05627.1-3"/>
    <property type="match status" value="1"/>
</dbReference>
<comment type="pathway">
    <text evidence="1">Cofactor biosynthesis; FAD biosynthesis; FAD from FMN: step 1/1.</text>
</comment>
<dbReference type="InterPro" id="IPR023585">
    <property type="entry name" value="Ile-tRNA-ligase_type1"/>
</dbReference>
<dbReference type="GO" id="GO:0000049">
    <property type="term" value="F:tRNA binding"/>
    <property type="evidence" value="ECO:0007669"/>
    <property type="project" value="InterPro"/>
</dbReference>
<protein>
    <recommendedName>
        <fullName evidence="20">Isoleucyl-tRNA synthetase</fullName>
        <ecNumber evidence="4">2.7.1.26</ecNumber>
        <ecNumber evidence="5">2.7.7.2</ecNumber>
        <ecNumber evidence="6">6.1.1.5</ecNumber>
    </recommendedName>
</protein>
<keyword evidence="11" id="KW-0808">Transferase</keyword>
<dbReference type="NCBIfam" id="TIGR00392">
    <property type="entry name" value="ileS"/>
    <property type="match status" value="1"/>
</dbReference>
<dbReference type="InterPro" id="IPR010663">
    <property type="entry name" value="Znf_FPG/IleRS"/>
</dbReference>
<dbReference type="GO" id="GO:0009398">
    <property type="term" value="P:FMN biosynthetic process"/>
    <property type="evidence" value="ECO:0007669"/>
    <property type="project" value="UniProtKB-UniPathway"/>
</dbReference>
<evidence type="ECO:0000256" key="10">
    <source>
        <dbReference type="ARBA" id="ARBA00022643"/>
    </source>
</evidence>
<evidence type="ECO:0000256" key="1">
    <source>
        <dbReference type="ARBA" id="ARBA00004726"/>
    </source>
</evidence>
<evidence type="ECO:0000256" key="12">
    <source>
        <dbReference type="ARBA" id="ARBA00022695"/>
    </source>
</evidence>
<dbReference type="Gene3D" id="3.90.740.10">
    <property type="entry name" value="Valyl/Leucyl/Isoleucyl-tRNA synthetase, editing domain"/>
    <property type="match status" value="1"/>
</dbReference>
<keyword evidence="15" id="KW-0274">FAD</keyword>
<evidence type="ECO:0000256" key="5">
    <source>
        <dbReference type="ARBA" id="ARBA00012393"/>
    </source>
</evidence>
<evidence type="ECO:0000256" key="15">
    <source>
        <dbReference type="ARBA" id="ARBA00022827"/>
    </source>
</evidence>
<dbReference type="NCBIfam" id="NF004159">
    <property type="entry name" value="PRK05627.1-2"/>
    <property type="match status" value="1"/>
</dbReference>
<dbReference type="CDD" id="cd02064">
    <property type="entry name" value="FAD_synthetase_N"/>
    <property type="match status" value="1"/>
</dbReference>
<dbReference type="InterPro" id="IPR033708">
    <property type="entry name" value="Anticodon_Ile_BEm"/>
</dbReference>
<keyword evidence="9" id="KW-0285">Flavoprotein</keyword>
<dbReference type="Pfam" id="PF00133">
    <property type="entry name" value="tRNA-synt_1"/>
    <property type="match status" value="1"/>
</dbReference>
<evidence type="ECO:0000313" key="25">
    <source>
        <dbReference type="Proteomes" id="UP000649617"/>
    </source>
</evidence>
<dbReference type="CDD" id="cd00818">
    <property type="entry name" value="IleRS_core"/>
    <property type="match status" value="1"/>
</dbReference>
<evidence type="ECO:0000256" key="11">
    <source>
        <dbReference type="ARBA" id="ARBA00022679"/>
    </source>
</evidence>
<keyword evidence="18 21" id="KW-0030">Aminoacyl-tRNA synthetase</keyword>
<dbReference type="GO" id="GO:0008531">
    <property type="term" value="F:riboflavin kinase activity"/>
    <property type="evidence" value="ECO:0007669"/>
    <property type="project" value="UniProtKB-EC"/>
</dbReference>
<evidence type="ECO:0000256" key="22">
    <source>
        <dbReference type="SAM" id="MobiDB-lite"/>
    </source>
</evidence>
<dbReference type="Pfam" id="PF01687">
    <property type="entry name" value="Flavokinase"/>
    <property type="match status" value="1"/>
</dbReference>
<dbReference type="HAMAP" id="MF_02002">
    <property type="entry name" value="Ile_tRNA_synth_type1"/>
    <property type="match status" value="1"/>
</dbReference>
<dbReference type="OrthoDB" id="10264412at2759"/>
<dbReference type="GO" id="GO:0006428">
    <property type="term" value="P:isoleucyl-tRNA aminoacylation"/>
    <property type="evidence" value="ECO:0007669"/>
    <property type="project" value="InterPro"/>
</dbReference>
<evidence type="ECO:0000256" key="14">
    <source>
        <dbReference type="ARBA" id="ARBA00022777"/>
    </source>
</evidence>
<dbReference type="InterPro" id="IPR015864">
    <property type="entry name" value="FAD_synthase"/>
</dbReference>
<dbReference type="Pfam" id="PF06574">
    <property type="entry name" value="FAD_syn"/>
    <property type="match status" value="1"/>
</dbReference>
<dbReference type="Gene3D" id="1.10.730.20">
    <property type="match status" value="1"/>
</dbReference>
<dbReference type="GO" id="GO:0006747">
    <property type="term" value="P:FAD biosynthetic process"/>
    <property type="evidence" value="ECO:0007669"/>
    <property type="project" value="UniProtKB-UniPathway"/>
</dbReference>
<dbReference type="UniPathway" id="UPA00277">
    <property type="reaction ID" value="UER00407"/>
</dbReference>
<dbReference type="Gene3D" id="3.40.50.620">
    <property type="entry name" value="HUPs"/>
    <property type="match status" value="3"/>
</dbReference>
<feature type="domain" description="Riboflavin kinase" evidence="23">
    <location>
        <begin position="184"/>
        <end position="315"/>
    </location>
</feature>
<proteinExistence type="inferred from homology"/>
<dbReference type="PROSITE" id="PS00178">
    <property type="entry name" value="AA_TRNA_LIGASE_I"/>
    <property type="match status" value="1"/>
</dbReference>
<comment type="similarity">
    <text evidence="3 21">Belongs to the class-I aminoacyl-tRNA synthetase family.</text>
</comment>
<dbReference type="Gene3D" id="2.40.30.30">
    <property type="entry name" value="Riboflavin kinase-like"/>
    <property type="match status" value="1"/>
</dbReference>
<dbReference type="InterPro" id="IPR013155">
    <property type="entry name" value="M/V/L/I-tRNA-synth_anticd-bd"/>
</dbReference>
<evidence type="ECO:0000256" key="6">
    <source>
        <dbReference type="ARBA" id="ARBA00013165"/>
    </source>
</evidence>
<dbReference type="Pfam" id="PF08264">
    <property type="entry name" value="Anticodon_1"/>
    <property type="match status" value="1"/>
</dbReference>
<keyword evidence="10" id="KW-0288">FMN</keyword>
<dbReference type="InterPro" id="IPR009080">
    <property type="entry name" value="tRNAsynth_Ia_anticodon-bd"/>
</dbReference>
<dbReference type="GO" id="GO:0005524">
    <property type="term" value="F:ATP binding"/>
    <property type="evidence" value="ECO:0007669"/>
    <property type="project" value="UniProtKB-KW"/>
</dbReference>
<evidence type="ECO:0000256" key="21">
    <source>
        <dbReference type="RuleBase" id="RU363035"/>
    </source>
</evidence>
<feature type="region of interest" description="Disordered" evidence="22">
    <location>
        <begin position="310"/>
        <end position="331"/>
    </location>
</feature>
<keyword evidence="16 21" id="KW-0067">ATP-binding</keyword>
<dbReference type="GO" id="GO:0004822">
    <property type="term" value="F:isoleucine-tRNA ligase activity"/>
    <property type="evidence" value="ECO:0007669"/>
    <property type="project" value="UniProtKB-EC"/>
</dbReference>
<evidence type="ECO:0000259" key="23">
    <source>
        <dbReference type="SMART" id="SM00904"/>
    </source>
</evidence>
<evidence type="ECO:0000256" key="4">
    <source>
        <dbReference type="ARBA" id="ARBA00012105"/>
    </source>
</evidence>
<keyword evidence="8 21" id="KW-0436">Ligase</keyword>
<dbReference type="SUPFAM" id="SSF52374">
    <property type="entry name" value="Nucleotidylyl transferase"/>
    <property type="match status" value="2"/>
</dbReference>
<dbReference type="PANTHER" id="PTHR42765">
    <property type="entry name" value="SOLEUCYL-TRNA SYNTHETASE"/>
    <property type="match status" value="1"/>
</dbReference>
<dbReference type="InterPro" id="IPR050081">
    <property type="entry name" value="Ile-tRNA_ligase"/>
</dbReference>
<dbReference type="InterPro" id="IPR023465">
    <property type="entry name" value="Riboflavin_kinase_dom_sf"/>
</dbReference>
<comment type="caution">
    <text evidence="24">The sequence shown here is derived from an EMBL/GenBank/DDBJ whole genome shotgun (WGS) entry which is preliminary data.</text>
</comment>